<sequence>VRTRADRQPRQSGRPRRRGEPGPARRPPRCRRRGGAHPSGRNRQHHIRHRSALGRPGPVRDGL</sequence>
<feature type="non-terminal residue" evidence="2">
    <location>
        <position position="1"/>
    </location>
</feature>
<proteinExistence type="predicted"/>
<evidence type="ECO:0000313" key="2">
    <source>
        <dbReference type="EMBL" id="CAA9511224.1"/>
    </source>
</evidence>
<accession>A0A6J4T1F0</accession>
<feature type="region of interest" description="Disordered" evidence="1">
    <location>
        <begin position="1"/>
        <end position="63"/>
    </location>
</feature>
<dbReference type="EMBL" id="CADCVV010000158">
    <property type="protein sequence ID" value="CAA9511224.1"/>
    <property type="molecule type" value="Genomic_DNA"/>
</dbReference>
<dbReference type="AlphaFoldDB" id="A0A6J4T1F0"/>
<organism evidence="2">
    <name type="scientific">uncultured Solirubrobacterales bacterium</name>
    <dbReference type="NCBI Taxonomy" id="768556"/>
    <lineage>
        <taxon>Bacteria</taxon>
        <taxon>Bacillati</taxon>
        <taxon>Actinomycetota</taxon>
        <taxon>Thermoleophilia</taxon>
        <taxon>Solirubrobacterales</taxon>
        <taxon>environmental samples</taxon>
    </lineage>
</organism>
<gene>
    <name evidence="2" type="ORF">AVDCRST_MAG17-1990</name>
</gene>
<feature type="compositionally biased region" description="Basic residues" evidence="1">
    <location>
        <begin position="26"/>
        <end position="52"/>
    </location>
</feature>
<reference evidence="2" key="1">
    <citation type="submission" date="2020-02" db="EMBL/GenBank/DDBJ databases">
        <authorList>
            <person name="Meier V. D."/>
        </authorList>
    </citation>
    <scope>NUCLEOTIDE SEQUENCE</scope>
    <source>
        <strain evidence="2">AVDCRST_MAG17</strain>
    </source>
</reference>
<evidence type="ECO:0000256" key="1">
    <source>
        <dbReference type="SAM" id="MobiDB-lite"/>
    </source>
</evidence>
<name>A0A6J4T1F0_9ACTN</name>
<protein>
    <submittedName>
        <fullName evidence="2">Uncharacterized protein</fullName>
    </submittedName>
</protein>
<feature type="non-terminal residue" evidence="2">
    <location>
        <position position="63"/>
    </location>
</feature>